<keyword evidence="3" id="KW-0949">S-adenosyl-L-methionine</keyword>
<sequence length="141" mass="15519">MKCTVFDLPHVVAAAPKSDLFNVVAGDMFEYIPPADAVLLKNILHDWNDEECVKILKQCKKATCANGDGGKVIIVDVVMDILGDGPQETEFGLVFDVIMMMGIGGKERNEDEWQKIFSEAGFANYKITPMKGAYSIIELST</sequence>
<dbReference type="GO" id="GO:0008171">
    <property type="term" value="F:O-methyltransferase activity"/>
    <property type="evidence" value="ECO:0007669"/>
    <property type="project" value="InterPro"/>
</dbReference>
<dbReference type="AlphaFoldDB" id="A0A6V7NVT6"/>
<name>A0A6V7NVT6_ANACO</name>
<protein>
    <recommendedName>
        <fullName evidence="4">O-methyltransferase C-terminal domain-containing protein</fullName>
    </recommendedName>
</protein>
<dbReference type="PANTHER" id="PTHR11746">
    <property type="entry name" value="O-METHYLTRANSFERASE"/>
    <property type="match status" value="1"/>
</dbReference>
<keyword evidence="1" id="KW-0489">Methyltransferase</keyword>
<evidence type="ECO:0000259" key="4">
    <source>
        <dbReference type="Pfam" id="PF00891"/>
    </source>
</evidence>
<dbReference type="PROSITE" id="PS51683">
    <property type="entry name" value="SAM_OMT_II"/>
    <property type="match status" value="1"/>
</dbReference>
<accession>A0A6V7NVT6</accession>
<gene>
    <name evidence="5" type="ORF">CB5_LOCUS5900</name>
</gene>
<dbReference type="InterPro" id="IPR029063">
    <property type="entry name" value="SAM-dependent_MTases_sf"/>
</dbReference>
<dbReference type="SUPFAM" id="SSF53335">
    <property type="entry name" value="S-adenosyl-L-methionine-dependent methyltransferases"/>
    <property type="match status" value="1"/>
</dbReference>
<proteinExistence type="predicted"/>
<evidence type="ECO:0000256" key="2">
    <source>
        <dbReference type="ARBA" id="ARBA00022679"/>
    </source>
</evidence>
<dbReference type="InterPro" id="IPR016461">
    <property type="entry name" value="COMT-like"/>
</dbReference>
<evidence type="ECO:0000313" key="5">
    <source>
        <dbReference type="EMBL" id="CAD1822689.1"/>
    </source>
</evidence>
<keyword evidence="2" id="KW-0808">Transferase</keyword>
<dbReference type="GO" id="GO:0032259">
    <property type="term" value="P:methylation"/>
    <property type="evidence" value="ECO:0007669"/>
    <property type="project" value="UniProtKB-KW"/>
</dbReference>
<feature type="domain" description="O-methyltransferase C-terminal" evidence="4">
    <location>
        <begin position="1"/>
        <end position="123"/>
    </location>
</feature>
<dbReference type="InterPro" id="IPR001077">
    <property type="entry name" value="COMT_C"/>
</dbReference>
<reference evidence="5" key="1">
    <citation type="submission" date="2020-07" db="EMBL/GenBank/DDBJ databases">
        <authorList>
            <person name="Lin J."/>
        </authorList>
    </citation>
    <scope>NUCLEOTIDE SEQUENCE</scope>
</reference>
<dbReference type="Gene3D" id="3.40.50.150">
    <property type="entry name" value="Vaccinia Virus protein VP39"/>
    <property type="match status" value="1"/>
</dbReference>
<organism evidence="5">
    <name type="scientific">Ananas comosus var. bracteatus</name>
    <name type="common">red pineapple</name>
    <dbReference type="NCBI Taxonomy" id="296719"/>
    <lineage>
        <taxon>Eukaryota</taxon>
        <taxon>Viridiplantae</taxon>
        <taxon>Streptophyta</taxon>
        <taxon>Embryophyta</taxon>
        <taxon>Tracheophyta</taxon>
        <taxon>Spermatophyta</taxon>
        <taxon>Magnoliopsida</taxon>
        <taxon>Liliopsida</taxon>
        <taxon>Poales</taxon>
        <taxon>Bromeliaceae</taxon>
        <taxon>Bromelioideae</taxon>
        <taxon>Ananas</taxon>
    </lineage>
</organism>
<dbReference type="Pfam" id="PF00891">
    <property type="entry name" value="Methyltransf_2"/>
    <property type="match status" value="1"/>
</dbReference>
<evidence type="ECO:0000256" key="1">
    <source>
        <dbReference type="ARBA" id="ARBA00022603"/>
    </source>
</evidence>
<evidence type="ECO:0000256" key="3">
    <source>
        <dbReference type="ARBA" id="ARBA00022691"/>
    </source>
</evidence>
<dbReference type="EMBL" id="LR862142">
    <property type="protein sequence ID" value="CAD1822689.1"/>
    <property type="molecule type" value="Genomic_DNA"/>
</dbReference>